<keyword evidence="1" id="KW-0812">Transmembrane</keyword>
<feature type="transmembrane region" description="Helical" evidence="1">
    <location>
        <begin position="33"/>
        <end position="51"/>
    </location>
</feature>
<feature type="transmembrane region" description="Helical" evidence="1">
    <location>
        <begin position="6"/>
        <end position="26"/>
    </location>
</feature>
<reference evidence="2" key="1">
    <citation type="journal article" date="2020" name="Nature">
        <title>Giant virus diversity and host interactions through global metagenomics.</title>
        <authorList>
            <person name="Schulz F."/>
            <person name="Roux S."/>
            <person name="Paez-Espino D."/>
            <person name="Jungbluth S."/>
            <person name="Walsh D.A."/>
            <person name="Denef V.J."/>
            <person name="McMahon K.D."/>
            <person name="Konstantinidis K.T."/>
            <person name="Eloe-Fadrosh E.A."/>
            <person name="Kyrpides N.C."/>
            <person name="Woyke T."/>
        </authorList>
    </citation>
    <scope>NUCLEOTIDE SEQUENCE</scope>
    <source>
        <strain evidence="2">GVMAG-M-3300009159-65</strain>
    </source>
</reference>
<accession>A0A6C0ESD4</accession>
<name>A0A6C0ESD4_9ZZZZ</name>
<evidence type="ECO:0000313" key="2">
    <source>
        <dbReference type="EMBL" id="QHT32094.1"/>
    </source>
</evidence>
<keyword evidence="1" id="KW-1133">Transmembrane helix</keyword>
<organism evidence="2">
    <name type="scientific">viral metagenome</name>
    <dbReference type="NCBI Taxonomy" id="1070528"/>
    <lineage>
        <taxon>unclassified sequences</taxon>
        <taxon>metagenomes</taxon>
        <taxon>organismal metagenomes</taxon>
    </lineage>
</organism>
<proteinExistence type="predicted"/>
<dbReference type="AlphaFoldDB" id="A0A6C0ESD4"/>
<sequence length="94" mass="10965">MILNYLCPPALLYVVIMLVYTILELSNNKYHQAFVKAIVGIIFTCILQAFCEMNMSLISWVIVMMPIIFYTYITLIVFFVFGLDPKDKIKNFQI</sequence>
<protein>
    <submittedName>
        <fullName evidence="2">Uncharacterized protein</fullName>
    </submittedName>
</protein>
<feature type="transmembrane region" description="Helical" evidence="1">
    <location>
        <begin position="57"/>
        <end position="83"/>
    </location>
</feature>
<dbReference type="EMBL" id="MN738930">
    <property type="protein sequence ID" value="QHT32094.1"/>
    <property type="molecule type" value="Genomic_DNA"/>
</dbReference>
<evidence type="ECO:0000256" key="1">
    <source>
        <dbReference type="SAM" id="Phobius"/>
    </source>
</evidence>
<keyword evidence="1" id="KW-0472">Membrane</keyword>